<gene>
    <name evidence="1" type="ORF">K503DRAFT_788258</name>
</gene>
<organism evidence="1 2">
    <name type="scientific">Rhizopogon vinicolor AM-OR11-026</name>
    <dbReference type="NCBI Taxonomy" id="1314800"/>
    <lineage>
        <taxon>Eukaryota</taxon>
        <taxon>Fungi</taxon>
        <taxon>Dikarya</taxon>
        <taxon>Basidiomycota</taxon>
        <taxon>Agaricomycotina</taxon>
        <taxon>Agaricomycetes</taxon>
        <taxon>Agaricomycetidae</taxon>
        <taxon>Boletales</taxon>
        <taxon>Suillineae</taxon>
        <taxon>Rhizopogonaceae</taxon>
        <taxon>Rhizopogon</taxon>
    </lineage>
</organism>
<sequence>MPRQSQRQMLHGILDEAELALSRSRLEHAVQNLTDSDNYHPHLFWKKLRVNPENFDNILDHISNHHIFTNQSNNPQLPVALQLAIFLNHAGHYGNAISPENVGQWAGISVGSVINCTNRVMVALLDQHDTFISFPTADSEDAELARRYSEFKTCPEWRNGILALDSTAIDLYTKPGLFGEAFYDRKSQYSISCQAAIMPHNLMIVDYCIGHPGSAHD</sequence>
<dbReference type="Proteomes" id="UP000092154">
    <property type="component" value="Unassembled WGS sequence"/>
</dbReference>
<reference evidence="1 2" key="1">
    <citation type="submission" date="2016-06" db="EMBL/GenBank/DDBJ databases">
        <title>Comparative genomics of the ectomycorrhizal sister species Rhizopogon vinicolor and Rhizopogon vesiculosus (Basidiomycota: Boletales) reveals a divergence of the mating type B locus.</title>
        <authorList>
            <consortium name="DOE Joint Genome Institute"/>
            <person name="Mujic A.B."/>
            <person name="Kuo A."/>
            <person name="Tritt A."/>
            <person name="Lipzen A."/>
            <person name="Chen C."/>
            <person name="Johnson J."/>
            <person name="Sharma A."/>
            <person name="Barry K."/>
            <person name="Grigoriev I.V."/>
            <person name="Spatafora J.W."/>
        </authorList>
    </citation>
    <scope>NUCLEOTIDE SEQUENCE [LARGE SCALE GENOMIC DNA]</scope>
    <source>
        <strain evidence="1 2">AM-OR11-026</strain>
    </source>
</reference>
<evidence type="ECO:0000313" key="2">
    <source>
        <dbReference type="Proteomes" id="UP000092154"/>
    </source>
</evidence>
<name>A0A1B7MDS2_9AGAM</name>
<accession>A0A1B7MDS2</accession>
<protein>
    <recommendedName>
        <fullName evidence="3">DDE Tnp4 domain-containing protein</fullName>
    </recommendedName>
</protein>
<dbReference type="AlphaFoldDB" id="A0A1B7MDS2"/>
<proteinExistence type="predicted"/>
<feature type="non-terminal residue" evidence="1">
    <location>
        <position position="217"/>
    </location>
</feature>
<keyword evidence="2" id="KW-1185">Reference proteome</keyword>
<evidence type="ECO:0000313" key="1">
    <source>
        <dbReference type="EMBL" id="OAX30752.1"/>
    </source>
</evidence>
<dbReference type="OrthoDB" id="2687688at2759"/>
<dbReference type="InParanoid" id="A0A1B7MDS2"/>
<dbReference type="EMBL" id="KV449975">
    <property type="protein sequence ID" value="OAX30752.1"/>
    <property type="molecule type" value="Genomic_DNA"/>
</dbReference>
<evidence type="ECO:0008006" key="3">
    <source>
        <dbReference type="Google" id="ProtNLM"/>
    </source>
</evidence>
<dbReference type="STRING" id="1314800.A0A1B7MDS2"/>